<evidence type="ECO:0000256" key="1">
    <source>
        <dbReference type="SAM" id="MobiDB-lite"/>
    </source>
</evidence>
<protein>
    <recommendedName>
        <fullName evidence="4">DUF4283 domain-containing protein</fullName>
    </recommendedName>
</protein>
<reference evidence="2" key="1">
    <citation type="submission" date="2024-03" db="EMBL/GenBank/DDBJ databases">
        <title>WGS assembly of Saponaria officinalis var. Norfolk2.</title>
        <authorList>
            <person name="Jenkins J."/>
            <person name="Shu S."/>
            <person name="Grimwood J."/>
            <person name="Barry K."/>
            <person name="Goodstein D."/>
            <person name="Schmutz J."/>
            <person name="Leebens-Mack J."/>
            <person name="Osbourn A."/>
        </authorList>
    </citation>
    <scope>NUCLEOTIDE SEQUENCE [LARGE SCALE GENOMIC DNA]</scope>
    <source>
        <strain evidence="2">JIC</strain>
    </source>
</reference>
<dbReference type="PANTHER" id="PTHR31286">
    <property type="entry name" value="GLYCINE-RICH CELL WALL STRUCTURAL PROTEIN 1.8-LIKE"/>
    <property type="match status" value="1"/>
</dbReference>
<feature type="region of interest" description="Disordered" evidence="1">
    <location>
        <begin position="97"/>
        <end position="119"/>
    </location>
</feature>
<evidence type="ECO:0000313" key="2">
    <source>
        <dbReference type="EMBL" id="KAK9750282.1"/>
    </source>
</evidence>
<name>A0AAW1MVU2_SAPOF</name>
<gene>
    <name evidence="2" type="ORF">RND81_02G184100</name>
</gene>
<proteinExistence type="predicted"/>
<keyword evidence="3" id="KW-1185">Reference proteome</keyword>
<dbReference type="EMBL" id="JBDFQZ010000002">
    <property type="protein sequence ID" value="KAK9750282.1"/>
    <property type="molecule type" value="Genomic_DNA"/>
</dbReference>
<dbReference type="Proteomes" id="UP001443914">
    <property type="component" value="Unassembled WGS sequence"/>
</dbReference>
<accession>A0AAW1MVU2</accession>
<sequence>MVEIDVSQPLPENVLIRSPYGNVLQQVDFEWVPFYCKHCKKLGHEMDNCRVLKRQTGRTANVVVEPVVTEAVVAADASPPVVPVEVVDEVPAPVVTPVVTPNAGSPPPPPPPSGQADKDDFTLVTRKRGKRILPIMNVDSNNLVRLHFMEQEVSDVDDPPPLSP</sequence>
<dbReference type="PANTHER" id="PTHR31286:SF180">
    <property type="entry name" value="OS10G0362600 PROTEIN"/>
    <property type="match status" value="1"/>
</dbReference>
<evidence type="ECO:0000313" key="3">
    <source>
        <dbReference type="Proteomes" id="UP001443914"/>
    </source>
</evidence>
<organism evidence="2 3">
    <name type="scientific">Saponaria officinalis</name>
    <name type="common">Common soapwort</name>
    <name type="synonym">Lychnis saponaria</name>
    <dbReference type="NCBI Taxonomy" id="3572"/>
    <lineage>
        <taxon>Eukaryota</taxon>
        <taxon>Viridiplantae</taxon>
        <taxon>Streptophyta</taxon>
        <taxon>Embryophyta</taxon>
        <taxon>Tracheophyta</taxon>
        <taxon>Spermatophyta</taxon>
        <taxon>Magnoliopsida</taxon>
        <taxon>eudicotyledons</taxon>
        <taxon>Gunneridae</taxon>
        <taxon>Pentapetalae</taxon>
        <taxon>Caryophyllales</taxon>
        <taxon>Caryophyllaceae</taxon>
        <taxon>Caryophylleae</taxon>
        <taxon>Saponaria</taxon>
    </lineage>
</organism>
<comment type="caution">
    <text evidence="2">The sequence shown here is derived from an EMBL/GenBank/DDBJ whole genome shotgun (WGS) entry which is preliminary data.</text>
</comment>
<evidence type="ECO:0008006" key="4">
    <source>
        <dbReference type="Google" id="ProtNLM"/>
    </source>
</evidence>
<dbReference type="AlphaFoldDB" id="A0AAW1MVU2"/>
<dbReference type="InterPro" id="IPR040256">
    <property type="entry name" value="At4g02000-like"/>
</dbReference>
<feature type="compositionally biased region" description="Pro residues" evidence="1">
    <location>
        <begin position="104"/>
        <end position="113"/>
    </location>
</feature>